<evidence type="ECO:0000313" key="1">
    <source>
        <dbReference type="EMBL" id="MBB3903154.1"/>
    </source>
</evidence>
<organism evidence="1 2">
    <name type="scientific">Methylobacterium brachythecii</name>
    <dbReference type="NCBI Taxonomy" id="1176177"/>
    <lineage>
        <taxon>Bacteria</taxon>
        <taxon>Pseudomonadati</taxon>
        <taxon>Pseudomonadota</taxon>
        <taxon>Alphaproteobacteria</taxon>
        <taxon>Hyphomicrobiales</taxon>
        <taxon>Methylobacteriaceae</taxon>
        <taxon>Methylobacterium</taxon>
    </lineage>
</organism>
<protein>
    <submittedName>
        <fullName evidence="1">Uncharacterized protein</fullName>
    </submittedName>
</protein>
<accession>A0A7W6F798</accession>
<name>A0A7W6F798_9HYPH</name>
<evidence type="ECO:0000313" key="2">
    <source>
        <dbReference type="Proteomes" id="UP000517759"/>
    </source>
</evidence>
<gene>
    <name evidence="1" type="ORF">GGR33_002656</name>
</gene>
<reference evidence="1 2" key="1">
    <citation type="submission" date="2020-08" db="EMBL/GenBank/DDBJ databases">
        <title>Genomic Encyclopedia of Type Strains, Phase IV (KMG-IV): sequencing the most valuable type-strain genomes for metagenomic binning, comparative biology and taxonomic classification.</title>
        <authorList>
            <person name="Goeker M."/>
        </authorList>
    </citation>
    <scope>NUCLEOTIDE SEQUENCE [LARGE SCALE GENOMIC DNA]</scope>
    <source>
        <strain evidence="1 2">DSM 24105</strain>
    </source>
</reference>
<dbReference type="RefSeq" id="WP_183505799.1">
    <property type="nucleotide sequence ID" value="NZ_BSPG01000014.1"/>
</dbReference>
<dbReference type="EMBL" id="JACIDN010000004">
    <property type="protein sequence ID" value="MBB3903154.1"/>
    <property type="molecule type" value="Genomic_DNA"/>
</dbReference>
<proteinExistence type="predicted"/>
<sequence>MSRLRDQFAVAERLRGAAIEHVQFELRSDLDGLQKLARRFVVDLSKGLGEFGIRLAQNHESKLCSSARGLVANIEHRTILIHFNIEQSTTCPLYCVESEMRADGAKSTGIFLWILSLSSQRGQVANWRLKKPRHRPMMRPGVHEPERVAALQFRSRRLWRMQAAIRLPGAAGAAVSLWAGLSRTDKTQWTCLAAIGD</sequence>
<dbReference type="Proteomes" id="UP000517759">
    <property type="component" value="Unassembled WGS sequence"/>
</dbReference>
<dbReference type="AlphaFoldDB" id="A0A7W6F798"/>
<comment type="caution">
    <text evidence="1">The sequence shown here is derived from an EMBL/GenBank/DDBJ whole genome shotgun (WGS) entry which is preliminary data.</text>
</comment>